<dbReference type="RefSeq" id="WP_099558385.1">
    <property type="nucleotide sequence ID" value="NZ_LT960614.1"/>
</dbReference>
<keyword evidence="1" id="KW-0418">Kinase</keyword>
<gene>
    <name evidence="1" type="ORF">HDIA_4618</name>
</gene>
<dbReference type="InterPro" id="IPR007729">
    <property type="entry name" value="DGOK"/>
</dbReference>
<dbReference type="Gene3D" id="3.30.420.300">
    <property type="entry name" value="2-keto-3-deoxy-galactonokinase, substrate binding domain"/>
    <property type="match status" value="1"/>
</dbReference>
<sequence length="307" mass="33343">MSQDENIAWIAADWGTSNLRVYAMDEAGQVLADKRSTKGMGTLARDEFEQALLELVWPWLSQDRVMPVMACGMVGARQGWIEAPYSAVPCPPSSVDRMIRAPVRDSRLEVMILPGLSQADPPDVMRGEETQIAGYLAGDPGFEGTLCLPGTHTKWVGVRDGRVERFRTAMTGEMIDLLSNRSVLRHSAGTFGDWDDAAFRAALDEMLADPGSLLAQLFSIRASALLNSDRAAVSRSRLIGRMVGAELAAMRAFWQGLPVVVIGTVGLGAFTVDALRHLGVESRAVDTVQVTLAGLFAAYRAYQGDKR</sequence>
<proteinExistence type="predicted"/>
<dbReference type="InterPro" id="IPR042257">
    <property type="entry name" value="DGOK_C"/>
</dbReference>
<dbReference type="Proteomes" id="UP000223606">
    <property type="component" value="Chromosome 1"/>
</dbReference>
<dbReference type="AlphaFoldDB" id="A0A2C9DDB8"/>
<accession>A0A2C9DDB8</accession>
<dbReference type="InterPro" id="IPR042258">
    <property type="entry name" value="DGOK_N"/>
</dbReference>
<dbReference type="EMBL" id="LT960614">
    <property type="protein sequence ID" value="SON58159.1"/>
    <property type="molecule type" value="Genomic_DNA"/>
</dbReference>
<dbReference type="GO" id="GO:0034194">
    <property type="term" value="P:D-galactonate catabolic process"/>
    <property type="evidence" value="ECO:0007669"/>
    <property type="project" value="InterPro"/>
</dbReference>
<dbReference type="Pfam" id="PF05035">
    <property type="entry name" value="DGOK"/>
    <property type="match status" value="1"/>
</dbReference>
<dbReference type="Gene3D" id="3.30.420.310">
    <property type="entry name" value="2-keto-3-deoxy-galactonokinase, C-terminal domain"/>
    <property type="match status" value="1"/>
</dbReference>
<dbReference type="InterPro" id="IPR043129">
    <property type="entry name" value="ATPase_NBD"/>
</dbReference>
<evidence type="ECO:0000313" key="1">
    <source>
        <dbReference type="EMBL" id="SON58159.1"/>
    </source>
</evidence>
<dbReference type="SUPFAM" id="SSF53067">
    <property type="entry name" value="Actin-like ATPase domain"/>
    <property type="match status" value="1"/>
</dbReference>
<organism evidence="1 2">
    <name type="scientific">Hartmannibacter diazotrophicus</name>
    <dbReference type="NCBI Taxonomy" id="1482074"/>
    <lineage>
        <taxon>Bacteria</taxon>
        <taxon>Pseudomonadati</taxon>
        <taxon>Pseudomonadota</taxon>
        <taxon>Alphaproteobacteria</taxon>
        <taxon>Hyphomicrobiales</taxon>
        <taxon>Pleomorphomonadaceae</taxon>
        <taxon>Hartmannibacter</taxon>
    </lineage>
</organism>
<keyword evidence="1" id="KW-0808">Transferase</keyword>
<dbReference type="KEGG" id="hdi:HDIA_4618"/>
<protein>
    <submittedName>
        <fullName evidence="1">2-keto-3-deoxy-galactonokinase</fullName>
    </submittedName>
</protein>
<evidence type="ECO:0000313" key="2">
    <source>
        <dbReference type="Proteomes" id="UP000223606"/>
    </source>
</evidence>
<dbReference type="OrthoDB" id="256574at2"/>
<keyword evidence="2" id="KW-1185">Reference proteome</keyword>
<dbReference type="GO" id="GO:0008671">
    <property type="term" value="F:2-dehydro-3-deoxygalactonokinase activity"/>
    <property type="evidence" value="ECO:0007669"/>
    <property type="project" value="InterPro"/>
</dbReference>
<reference evidence="2" key="1">
    <citation type="submission" date="2017-09" db="EMBL/GenBank/DDBJ databases">
        <title>Genome sequence of Nannocystis excedens DSM 71.</title>
        <authorList>
            <person name="Blom J."/>
        </authorList>
    </citation>
    <scope>NUCLEOTIDE SEQUENCE [LARGE SCALE GENOMIC DNA]</scope>
    <source>
        <strain evidence="2">type strain: E19</strain>
    </source>
</reference>
<name>A0A2C9DDB8_9HYPH</name>